<dbReference type="InterPro" id="IPR019494">
    <property type="entry name" value="FIST_C"/>
</dbReference>
<dbReference type="EMBL" id="JAAAPK010000006">
    <property type="protein sequence ID" value="NBC42793.1"/>
    <property type="molecule type" value="Genomic_DNA"/>
</dbReference>
<evidence type="ECO:0008006" key="5">
    <source>
        <dbReference type="Google" id="ProtNLM"/>
    </source>
</evidence>
<keyword evidence="4" id="KW-1185">Reference proteome</keyword>
<accession>A0A7X5BV16</accession>
<organism evidence="3 4">
    <name type="scientific">Corallococcus exiguus</name>
    <dbReference type="NCBI Taxonomy" id="83462"/>
    <lineage>
        <taxon>Bacteria</taxon>
        <taxon>Pseudomonadati</taxon>
        <taxon>Myxococcota</taxon>
        <taxon>Myxococcia</taxon>
        <taxon>Myxococcales</taxon>
        <taxon>Cystobacterineae</taxon>
        <taxon>Myxococcaceae</taxon>
        <taxon>Corallococcus</taxon>
    </lineage>
</organism>
<feature type="domain" description="FIST" evidence="1">
    <location>
        <begin position="38"/>
        <end position="235"/>
    </location>
</feature>
<sequence length="396" mass="41057">MGIDSLEPMRIQIGKSRSPDCTAAAREASQEALRGADAPSFALVLCTDQYDAVALASAVGAQLGDIPWAGCCAAGVFAGTELLLQGLVIAVFRGGDFRVGVGMGGPVSVSPRAAGRAAVAEAVSKLPPKPPGYRRTLFVLPDALSGNSTEVVRGAQQEAGAGIRWAGGGAGNNVRFVKTAQFTHGHAWQDQVVVIAFDALEPLGVGIQHGWSPYGPPSQVTKARGSTAVELDYERAFEVYRHTAESRGDALDAQSFPRFAMTHPLGIPQANGEFVIRDPLTVEPDGSVRFIAEVPDGSLVRVMEGKRTDLLDAAGIAATLAREATPGALGGAVVFDCVSRYLVLGEFAQDELARFQDALGEGVPVVGCLTLGEVGAMGGGVPQFHNKTAVVVALPG</sequence>
<comment type="caution">
    <text evidence="3">The sequence shown here is derived from an EMBL/GenBank/DDBJ whole genome shotgun (WGS) entry which is preliminary data.</text>
</comment>
<reference evidence="3 4" key="1">
    <citation type="submission" date="2020-01" db="EMBL/GenBank/DDBJ databases">
        <title>The draft genome sequence of Corallococcus exiguus DSM 14696.</title>
        <authorList>
            <person name="Zhang X."/>
            <person name="Zhu H."/>
        </authorList>
    </citation>
    <scope>NUCLEOTIDE SEQUENCE [LARGE SCALE GENOMIC DNA]</scope>
    <source>
        <strain evidence="3 4">DSM 14696</strain>
    </source>
</reference>
<dbReference type="SMART" id="SM00897">
    <property type="entry name" value="FIST"/>
    <property type="match status" value="1"/>
</dbReference>
<protein>
    <recommendedName>
        <fullName evidence="5">Histidine kinase</fullName>
    </recommendedName>
</protein>
<dbReference type="Pfam" id="PF08495">
    <property type="entry name" value="FIST"/>
    <property type="match status" value="1"/>
</dbReference>
<proteinExistence type="predicted"/>
<name>A0A7X5BV16_9BACT</name>
<evidence type="ECO:0000259" key="1">
    <source>
        <dbReference type="SMART" id="SM00897"/>
    </source>
</evidence>
<dbReference type="Proteomes" id="UP000537825">
    <property type="component" value="Unassembled WGS sequence"/>
</dbReference>
<gene>
    <name evidence="3" type="ORF">GTZ93_23610</name>
</gene>
<evidence type="ECO:0000313" key="3">
    <source>
        <dbReference type="EMBL" id="NBC42793.1"/>
    </source>
</evidence>
<dbReference type="Pfam" id="PF10442">
    <property type="entry name" value="FIST_C"/>
    <property type="match status" value="1"/>
</dbReference>
<dbReference type="PANTHER" id="PTHR40252">
    <property type="entry name" value="BLR0328 PROTEIN"/>
    <property type="match status" value="1"/>
</dbReference>
<dbReference type="InterPro" id="IPR013702">
    <property type="entry name" value="FIST_domain_N"/>
</dbReference>
<dbReference type="AlphaFoldDB" id="A0A7X5BV16"/>
<feature type="domain" description="FIST C-domain" evidence="2">
    <location>
        <begin position="236"/>
        <end position="377"/>
    </location>
</feature>
<dbReference type="SMART" id="SM01204">
    <property type="entry name" value="FIST_C"/>
    <property type="match status" value="1"/>
</dbReference>
<evidence type="ECO:0000259" key="2">
    <source>
        <dbReference type="SMART" id="SM01204"/>
    </source>
</evidence>
<dbReference type="PANTHER" id="PTHR40252:SF2">
    <property type="entry name" value="BLR0328 PROTEIN"/>
    <property type="match status" value="1"/>
</dbReference>
<evidence type="ECO:0000313" key="4">
    <source>
        <dbReference type="Proteomes" id="UP000537825"/>
    </source>
</evidence>